<keyword evidence="3" id="KW-1185">Reference proteome</keyword>
<evidence type="ECO:0000259" key="1">
    <source>
        <dbReference type="Pfam" id="PF00144"/>
    </source>
</evidence>
<proteinExistence type="predicted"/>
<gene>
    <name evidence="2" type="ORF">ACFFQA_26495</name>
</gene>
<dbReference type="EC" id="3.-.-.-" evidence="2"/>
<dbReference type="PANTHER" id="PTHR46825">
    <property type="entry name" value="D-ALANYL-D-ALANINE-CARBOXYPEPTIDASE/ENDOPEPTIDASE AMPH"/>
    <property type="match status" value="1"/>
</dbReference>
<keyword evidence="2" id="KW-0378">Hydrolase</keyword>
<dbReference type="EMBL" id="JBHLZU010000021">
    <property type="protein sequence ID" value="MFB9907498.1"/>
    <property type="molecule type" value="Genomic_DNA"/>
</dbReference>
<dbReference type="PANTHER" id="PTHR46825:SF7">
    <property type="entry name" value="D-ALANYL-D-ALANINE CARBOXYPEPTIDASE"/>
    <property type="match status" value="1"/>
</dbReference>
<protein>
    <submittedName>
        <fullName evidence="2">Serine hydrolase domain-containing protein</fullName>
        <ecNumber evidence="2">3.-.-.-</ecNumber>
    </submittedName>
</protein>
<comment type="caution">
    <text evidence="2">The sequence shown here is derived from an EMBL/GenBank/DDBJ whole genome shotgun (WGS) entry which is preliminary data.</text>
</comment>
<dbReference type="InterPro" id="IPR001466">
    <property type="entry name" value="Beta-lactam-related"/>
</dbReference>
<evidence type="ECO:0000313" key="2">
    <source>
        <dbReference type="EMBL" id="MFB9907498.1"/>
    </source>
</evidence>
<dbReference type="RefSeq" id="WP_377857777.1">
    <property type="nucleotide sequence ID" value="NZ_JBHLZU010000021.1"/>
</dbReference>
<accession>A0ABV6A502</accession>
<reference evidence="2 3" key="1">
    <citation type="submission" date="2024-09" db="EMBL/GenBank/DDBJ databases">
        <authorList>
            <person name="Sun Q."/>
            <person name="Mori K."/>
        </authorList>
    </citation>
    <scope>NUCLEOTIDE SEQUENCE [LARGE SCALE GENOMIC DNA]</scope>
    <source>
        <strain evidence="2 3">TBRC 7907</strain>
    </source>
</reference>
<dbReference type="Gene3D" id="3.40.710.10">
    <property type="entry name" value="DD-peptidase/beta-lactamase superfamily"/>
    <property type="match status" value="1"/>
</dbReference>
<sequence>MSRRLAELGESHSVPGAQLAVHHDGRSVSVAVGEAEHGSGRPLTEEAKVPVGSVSKTFTAALALALVADGDLELDEPIAEYLPELRRVAAELGDEVTVRHLLSHTSGLPSDAEDLSATSLRRHAVNACRTLVPVGAAGTGFSYSNIGYVLVGGIVEAVTGMSWREAVDAVLAAPLGLDLRYTAGDGAGGFVTGHAVRTSPHRVRPVRQSLTGLDAPAGAVAASAADLVVLGRMLLGDGPGLIDDEVLLEMRESVAHAEPFGMADGWGLGLAQYTRRATTWFGHDGTSDGTSAHLRVCPASGTVVAVTANGSTGYALWQEFAAEFGLGDYAGPAASSAPSCRVPAPRDCLGRYVNGDLEYAVTDAGGGRLALAVDGEPFAELTPLDGLVFAMRDVDTGDTGQTGRFLTGPTGGIDRIQVGGRLARRRRQAQEVA</sequence>
<organism evidence="2 3">
    <name type="scientific">Allokutzneria oryzae</name>
    <dbReference type="NCBI Taxonomy" id="1378989"/>
    <lineage>
        <taxon>Bacteria</taxon>
        <taxon>Bacillati</taxon>
        <taxon>Actinomycetota</taxon>
        <taxon>Actinomycetes</taxon>
        <taxon>Pseudonocardiales</taxon>
        <taxon>Pseudonocardiaceae</taxon>
        <taxon>Allokutzneria</taxon>
    </lineage>
</organism>
<dbReference type="SUPFAM" id="SSF56601">
    <property type="entry name" value="beta-lactamase/transpeptidase-like"/>
    <property type="match status" value="1"/>
</dbReference>
<name>A0ABV6A502_9PSEU</name>
<dbReference type="GO" id="GO:0016787">
    <property type="term" value="F:hydrolase activity"/>
    <property type="evidence" value="ECO:0007669"/>
    <property type="project" value="UniProtKB-KW"/>
</dbReference>
<feature type="domain" description="Beta-lactamase-related" evidence="1">
    <location>
        <begin position="3"/>
        <end position="313"/>
    </location>
</feature>
<dbReference type="Pfam" id="PF00144">
    <property type="entry name" value="Beta-lactamase"/>
    <property type="match status" value="1"/>
</dbReference>
<dbReference type="InterPro" id="IPR012338">
    <property type="entry name" value="Beta-lactam/transpept-like"/>
</dbReference>
<dbReference type="Proteomes" id="UP001589693">
    <property type="component" value="Unassembled WGS sequence"/>
</dbReference>
<evidence type="ECO:0000313" key="3">
    <source>
        <dbReference type="Proteomes" id="UP001589693"/>
    </source>
</evidence>
<dbReference type="InterPro" id="IPR050491">
    <property type="entry name" value="AmpC-like"/>
</dbReference>